<reference evidence="2 3" key="1">
    <citation type="submission" date="2016-04" db="EMBL/GenBank/DDBJ databases">
        <authorList>
            <consortium name="Pathogen Informatics"/>
        </authorList>
    </citation>
    <scope>NUCLEOTIDE SEQUENCE [LARGE SCALE GENOMIC DNA]</scope>
    <source>
        <strain evidence="2 3">H044680328</strain>
    </source>
</reference>
<protein>
    <submittedName>
        <fullName evidence="2">Lipoprotein</fullName>
    </submittedName>
</protein>
<keyword evidence="2" id="KW-0449">Lipoprotein</keyword>
<dbReference type="GeneID" id="56589314"/>
<dbReference type="PATRIC" id="fig|123899.6.peg.3449"/>
<evidence type="ECO:0000313" key="3">
    <source>
        <dbReference type="Proteomes" id="UP000076825"/>
    </source>
</evidence>
<accession>A0A157SQX0</accession>
<dbReference type="AlphaFoldDB" id="A0A157SQX0"/>
<organism evidence="2 3">
    <name type="scientific">Bordetella trematum</name>
    <dbReference type="NCBI Taxonomy" id="123899"/>
    <lineage>
        <taxon>Bacteria</taxon>
        <taxon>Pseudomonadati</taxon>
        <taxon>Pseudomonadota</taxon>
        <taxon>Betaproteobacteria</taxon>
        <taxon>Burkholderiales</taxon>
        <taxon>Alcaligenaceae</taxon>
        <taxon>Bordetella</taxon>
    </lineage>
</organism>
<dbReference type="Proteomes" id="UP000076825">
    <property type="component" value="Chromosome 1"/>
</dbReference>
<dbReference type="eggNOG" id="ENOG5033P18">
    <property type="taxonomic scope" value="Bacteria"/>
</dbReference>
<sequence length="146" mass="15798">MRKHLLSWTLCLPLLLGACSTTGHNFDGGQLAQLAPGQSTLEDATLALGALPDAIYRHPDGGLVAQWRYQVSFVTDGFYGSKSARLQFGPDGRLVRLLDSNNILLEPWARKKLLGPPQAMPDNTAQQTTTEVEFIVIPGPGETAAR</sequence>
<evidence type="ECO:0000313" key="2">
    <source>
        <dbReference type="EMBL" id="SAI72898.1"/>
    </source>
</evidence>
<gene>
    <name evidence="2" type="ORF">SAMEA3906487_03449</name>
</gene>
<dbReference type="STRING" id="123899.SAMEA3906487_03449"/>
<proteinExistence type="predicted"/>
<dbReference type="PROSITE" id="PS51257">
    <property type="entry name" value="PROKAR_LIPOPROTEIN"/>
    <property type="match status" value="1"/>
</dbReference>
<dbReference type="OrthoDB" id="8686766at2"/>
<dbReference type="EMBL" id="LT546645">
    <property type="protein sequence ID" value="SAI72898.1"/>
    <property type="molecule type" value="Genomic_DNA"/>
</dbReference>
<dbReference type="KEGG" id="btrm:SAMEA390648703449"/>
<evidence type="ECO:0000256" key="1">
    <source>
        <dbReference type="SAM" id="SignalP"/>
    </source>
</evidence>
<dbReference type="RefSeq" id="WP_025515895.1">
    <property type="nucleotide sequence ID" value="NZ_CP016340.1"/>
</dbReference>
<keyword evidence="3" id="KW-1185">Reference proteome</keyword>
<name>A0A157SQX0_9BORD</name>
<keyword evidence="1" id="KW-0732">Signal</keyword>
<feature type="chain" id="PRO_5009816861" evidence="1">
    <location>
        <begin position="26"/>
        <end position="146"/>
    </location>
</feature>
<feature type="signal peptide" evidence="1">
    <location>
        <begin position="1"/>
        <end position="25"/>
    </location>
</feature>